<dbReference type="AlphaFoldDB" id="A0AAD9E2D8"/>
<accession>A0AAD9E2D8</accession>
<organism evidence="2 3">
    <name type="scientific">Electrophorus voltai</name>
    <dbReference type="NCBI Taxonomy" id="2609070"/>
    <lineage>
        <taxon>Eukaryota</taxon>
        <taxon>Metazoa</taxon>
        <taxon>Chordata</taxon>
        <taxon>Craniata</taxon>
        <taxon>Vertebrata</taxon>
        <taxon>Euteleostomi</taxon>
        <taxon>Actinopterygii</taxon>
        <taxon>Neopterygii</taxon>
        <taxon>Teleostei</taxon>
        <taxon>Ostariophysi</taxon>
        <taxon>Gymnotiformes</taxon>
        <taxon>Gymnotoidei</taxon>
        <taxon>Gymnotidae</taxon>
        <taxon>Electrophorus</taxon>
    </lineage>
</organism>
<reference evidence="2" key="1">
    <citation type="submission" date="2023-03" db="EMBL/GenBank/DDBJ databases">
        <title>Electrophorus voltai genome.</title>
        <authorList>
            <person name="Bian C."/>
        </authorList>
    </citation>
    <scope>NUCLEOTIDE SEQUENCE</scope>
    <source>
        <strain evidence="2">CB-2022</strain>
        <tissue evidence="2">Muscle</tissue>
    </source>
</reference>
<evidence type="ECO:0000313" key="3">
    <source>
        <dbReference type="Proteomes" id="UP001239994"/>
    </source>
</evidence>
<sequence>MELSKSAVVPCQKTAELLFLELRNAPTSSTECSFPQSVVSLPVAGCRPSGSQAWCQAVGLSHSPSSVPPGAGKSGEPQRA</sequence>
<keyword evidence="3" id="KW-1185">Reference proteome</keyword>
<protein>
    <submittedName>
        <fullName evidence="2">Uncharacterized protein</fullName>
    </submittedName>
</protein>
<dbReference type="EMBL" id="JAROKS010000006">
    <property type="protein sequence ID" value="KAK1802636.1"/>
    <property type="molecule type" value="Genomic_DNA"/>
</dbReference>
<proteinExistence type="predicted"/>
<evidence type="ECO:0000313" key="2">
    <source>
        <dbReference type="EMBL" id="KAK1802636.1"/>
    </source>
</evidence>
<name>A0AAD9E2D8_9TELE</name>
<evidence type="ECO:0000256" key="1">
    <source>
        <dbReference type="SAM" id="MobiDB-lite"/>
    </source>
</evidence>
<gene>
    <name evidence="2" type="ORF">P4O66_004279</name>
</gene>
<dbReference type="Proteomes" id="UP001239994">
    <property type="component" value="Unassembled WGS sequence"/>
</dbReference>
<comment type="caution">
    <text evidence="2">The sequence shown here is derived from an EMBL/GenBank/DDBJ whole genome shotgun (WGS) entry which is preliminary data.</text>
</comment>
<feature type="region of interest" description="Disordered" evidence="1">
    <location>
        <begin position="61"/>
        <end position="80"/>
    </location>
</feature>